<evidence type="ECO:0000313" key="11">
    <source>
        <dbReference type="EMBL" id="OWZ21877.1"/>
    </source>
</evidence>
<evidence type="ECO:0000256" key="9">
    <source>
        <dbReference type="ARBA" id="ARBA00023172"/>
    </source>
</evidence>
<dbReference type="GO" id="GO:0046872">
    <property type="term" value="F:metal ion binding"/>
    <property type="evidence" value="ECO:0007669"/>
    <property type="project" value="UniProtKB-KW"/>
</dbReference>
<accession>A0A225WXQ3</accession>
<proteinExistence type="predicted"/>
<gene>
    <name evidence="11" type="ORF">PHMEG_0003506</name>
</gene>
<dbReference type="GO" id="GO:0003964">
    <property type="term" value="F:RNA-directed DNA polymerase activity"/>
    <property type="evidence" value="ECO:0007669"/>
    <property type="project" value="UniProtKB-KW"/>
</dbReference>
<keyword evidence="2" id="KW-0479">Metal-binding</keyword>
<evidence type="ECO:0000256" key="4">
    <source>
        <dbReference type="ARBA" id="ARBA00022801"/>
    </source>
</evidence>
<keyword evidence="8" id="KW-0548">Nucleotidyltransferase</keyword>
<sequence>METKAQRTQTRISCDQGKEIVNKKLTNFLNEHQIELLTTNAYAPDEPSQVEKLNGGLMGKVRVINEAVLLPQWLWGEVIDFVSEVDNMSTPQALDGMTPYETLFANKPQVKDPHPIPASFWGYAKASLGYRILYLETRKAF</sequence>
<evidence type="ECO:0000259" key="10">
    <source>
        <dbReference type="PROSITE" id="PS50994"/>
    </source>
</evidence>
<dbReference type="EMBL" id="NBNE01000180">
    <property type="protein sequence ID" value="OWZ21877.1"/>
    <property type="molecule type" value="Genomic_DNA"/>
</dbReference>
<dbReference type="GO" id="GO:0003676">
    <property type="term" value="F:nucleic acid binding"/>
    <property type="evidence" value="ECO:0007669"/>
    <property type="project" value="InterPro"/>
</dbReference>
<evidence type="ECO:0000256" key="6">
    <source>
        <dbReference type="ARBA" id="ARBA00022908"/>
    </source>
</evidence>
<keyword evidence="6" id="KW-0229">DNA integration</keyword>
<reference evidence="12" key="1">
    <citation type="submission" date="2017-03" db="EMBL/GenBank/DDBJ databases">
        <title>Phytopthora megakarya and P. palmivora, two closely related causual agents of cacao black pod achieved similar genome size and gene model numbers by different mechanisms.</title>
        <authorList>
            <person name="Ali S."/>
            <person name="Shao J."/>
            <person name="Larry D.J."/>
            <person name="Kronmiller B."/>
            <person name="Shen D."/>
            <person name="Strem M.D."/>
            <person name="Melnick R.L."/>
            <person name="Guiltinan M.J."/>
            <person name="Tyler B.M."/>
            <person name="Meinhardt L.W."/>
            <person name="Bailey B.A."/>
        </authorList>
    </citation>
    <scope>NUCLEOTIDE SEQUENCE [LARGE SCALE GENOMIC DNA]</scope>
    <source>
        <strain evidence="12">zdho120</strain>
    </source>
</reference>
<comment type="caution">
    <text evidence="11">The sequence shown here is derived from an EMBL/GenBank/DDBJ whole genome shotgun (WGS) entry which is preliminary data.</text>
</comment>
<keyword evidence="4" id="KW-0378">Hydrolase</keyword>
<keyword evidence="8" id="KW-0808">Transferase</keyword>
<keyword evidence="8" id="KW-0239">DNA-directed DNA polymerase</keyword>
<keyword evidence="3" id="KW-0255">Endonuclease</keyword>
<dbReference type="GO" id="GO:0003887">
    <property type="term" value="F:DNA-directed DNA polymerase activity"/>
    <property type="evidence" value="ECO:0007669"/>
    <property type="project" value="UniProtKB-KW"/>
</dbReference>
<dbReference type="PANTHER" id="PTHR42648">
    <property type="entry name" value="TRANSPOSASE, PUTATIVE-RELATED"/>
    <property type="match status" value="1"/>
</dbReference>
<dbReference type="GO" id="GO:0006310">
    <property type="term" value="P:DNA recombination"/>
    <property type="evidence" value="ECO:0007669"/>
    <property type="project" value="UniProtKB-KW"/>
</dbReference>
<dbReference type="GO" id="GO:0004519">
    <property type="term" value="F:endonuclease activity"/>
    <property type="evidence" value="ECO:0007669"/>
    <property type="project" value="UniProtKB-KW"/>
</dbReference>
<dbReference type="Proteomes" id="UP000198211">
    <property type="component" value="Unassembled WGS sequence"/>
</dbReference>
<evidence type="ECO:0000256" key="3">
    <source>
        <dbReference type="ARBA" id="ARBA00022759"/>
    </source>
</evidence>
<evidence type="ECO:0000256" key="2">
    <source>
        <dbReference type="ARBA" id="ARBA00022723"/>
    </source>
</evidence>
<evidence type="ECO:0000256" key="7">
    <source>
        <dbReference type="ARBA" id="ARBA00022918"/>
    </source>
</evidence>
<dbReference type="InterPro" id="IPR036397">
    <property type="entry name" value="RNaseH_sf"/>
</dbReference>
<dbReference type="PROSITE" id="PS50994">
    <property type="entry name" value="INTEGRASE"/>
    <property type="match status" value="1"/>
</dbReference>
<evidence type="ECO:0000256" key="8">
    <source>
        <dbReference type="ARBA" id="ARBA00022932"/>
    </source>
</evidence>
<dbReference type="InterPro" id="IPR039537">
    <property type="entry name" value="Retrotran_Ty1/copia-like"/>
</dbReference>
<evidence type="ECO:0000256" key="1">
    <source>
        <dbReference type="ARBA" id="ARBA00022722"/>
    </source>
</evidence>
<keyword evidence="5" id="KW-0460">Magnesium</keyword>
<evidence type="ECO:0000313" key="12">
    <source>
        <dbReference type="Proteomes" id="UP000198211"/>
    </source>
</evidence>
<keyword evidence="1" id="KW-0540">Nuclease</keyword>
<dbReference type="PANTHER" id="PTHR42648:SF11">
    <property type="entry name" value="TRANSPOSON TY4-P GAG-POL POLYPROTEIN"/>
    <property type="match status" value="1"/>
</dbReference>
<dbReference type="SUPFAM" id="SSF53098">
    <property type="entry name" value="Ribonuclease H-like"/>
    <property type="match status" value="1"/>
</dbReference>
<name>A0A225WXQ3_9STRA</name>
<protein>
    <recommendedName>
        <fullName evidence="10">Integrase catalytic domain-containing protein</fullName>
    </recommendedName>
</protein>
<evidence type="ECO:0000256" key="5">
    <source>
        <dbReference type="ARBA" id="ARBA00022842"/>
    </source>
</evidence>
<dbReference type="InterPro" id="IPR001584">
    <property type="entry name" value="Integrase_cat-core"/>
</dbReference>
<dbReference type="AlphaFoldDB" id="A0A225WXQ3"/>
<dbReference type="GO" id="GO:0015074">
    <property type="term" value="P:DNA integration"/>
    <property type="evidence" value="ECO:0007669"/>
    <property type="project" value="UniProtKB-KW"/>
</dbReference>
<dbReference type="GO" id="GO:0016787">
    <property type="term" value="F:hydrolase activity"/>
    <property type="evidence" value="ECO:0007669"/>
    <property type="project" value="UniProtKB-KW"/>
</dbReference>
<dbReference type="InterPro" id="IPR012337">
    <property type="entry name" value="RNaseH-like_sf"/>
</dbReference>
<dbReference type="OrthoDB" id="89149at2759"/>
<keyword evidence="12" id="KW-1185">Reference proteome</keyword>
<feature type="domain" description="Integrase catalytic" evidence="10">
    <location>
        <begin position="1"/>
        <end position="107"/>
    </location>
</feature>
<dbReference type="STRING" id="4795.A0A225WXQ3"/>
<organism evidence="11 12">
    <name type="scientific">Phytophthora megakarya</name>
    <dbReference type="NCBI Taxonomy" id="4795"/>
    <lineage>
        <taxon>Eukaryota</taxon>
        <taxon>Sar</taxon>
        <taxon>Stramenopiles</taxon>
        <taxon>Oomycota</taxon>
        <taxon>Peronosporomycetes</taxon>
        <taxon>Peronosporales</taxon>
        <taxon>Peronosporaceae</taxon>
        <taxon>Phytophthora</taxon>
    </lineage>
</organism>
<dbReference type="Gene3D" id="3.30.420.10">
    <property type="entry name" value="Ribonuclease H-like superfamily/Ribonuclease H"/>
    <property type="match status" value="1"/>
</dbReference>
<keyword evidence="7" id="KW-0695">RNA-directed DNA polymerase</keyword>
<keyword evidence="9" id="KW-0233">DNA recombination</keyword>